<dbReference type="SUPFAM" id="SSF50978">
    <property type="entry name" value="WD40 repeat-like"/>
    <property type="match status" value="1"/>
</dbReference>
<feature type="repeat" description="WD" evidence="3">
    <location>
        <begin position="468"/>
        <end position="507"/>
    </location>
</feature>
<name>A0A0A9WN98_LYGHE</name>
<dbReference type="InterPro" id="IPR015943">
    <property type="entry name" value="WD40/YVTN_repeat-like_dom_sf"/>
</dbReference>
<evidence type="ECO:0000313" key="6">
    <source>
        <dbReference type="EMBL" id="JAG59524.1"/>
    </source>
</evidence>
<organism evidence="5">
    <name type="scientific">Lygus hesperus</name>
    <name type="common">Western plant bug</name>
    <dbReference type="NCBI Taxonomy" id="30085"/>
    <lineage>
        <taxon>Eukaryota</taxon>
        <taxon>Metazoa</taxon>
        <taxon>Ecdysozoa</taxon>
        <taxon>Arthropoda</taxon>
        <taxon>Hexapoda</taxon>
        <taxon>Insecta</taxon>
        <taxon>Pterygota</taxon>
        <taxon>Neoptera</taxon>
        <taxon>Paraneoptera</taxon>
        <taxon>Hemiptera</taxon>
        <taxon>Heteroptera</taxon>
        <taxon>Panheteroptera</taxon>
        <taxon>Cimicomorpha</taxon>
        <taxon>Miridae</taxon>
        <taxon>Mirini</taxon>
        <taxon>Lygus</taxon>
    </lineage>
</organism>
<evidence type="ECO:0000256" key="4">
    <source>
        <dbReference type="SAM" id="MobiDB-lite"/>
    </source>
</evidence>
<accession>A0A0A9WN98</accession>
<dbReference type="EMBL" id="GBHO01034375">
    <property type="protein sequence ID" value="JAG09229.1"/>
    <property type="molecule type" value="Transcribed_RNA"/>
</dbReference>
<feature type="compositionally biased region" description="Basic residues" evidence="4">
    <location>
        <begin position="24"/>
        <end position="33"/>
    </location>
</feature>
<dbReference type="PROSITE" id="PS50082">
    <property type="entry name" value="WD_REPEATS_2"/>
    <property type="match status" value="2"/>
</dbReference>
<reference evidence="5" key="1">
    <citation type="journal article" date="2014" name="PLoS ONE">
        <title>Transcriptome-Based Identification of ABC Transporters in the Western Tarnished Plant Bug Lygus hesperus.</title>
        <authorList>
            <person name="Hull J.J."/>
            <person name="Chaney K."/>
            <person name="Geib S.M."/>
            <person name="Fabrick J.A."/>
            <person name="Brent C.S."/>
            <person name="Walsh D."/>
            <person name="Lavine L.C."/>
        </authorList>
    </citation>
    <scope>NUCLEOTIDE SEQUENCE</scope>
</reference>
<proteinExistence type="predicted"/>
<evidence type="ECO:0000256" key="2">
    <source>
        <dbReference type="ARBA" id="ARBA00022737"/>
    </source>
</evidence>
<dbReference type="PROSITE" id="PS00678">
    <property type="entry name" value="WD_REPEATS_1"/>
    <property type="match status" value="1"/>
</dbReference>
<feature type="non-terminal residue" evidence="5">
    <location>
        <position position="1"/>
    </location>
</feature>
<evidence type="ECO:0000313" key="5">
    <source>
        <dbReference type="EMBL" id="JAG09229.1"/>
    </source>
</evidence>
<dbReference type="PANTHER" id="PTHR19872:SF7">
    <property type="entry name" value="F-BOX AND WD REPEAT DOMAIN CONTAINING PROTEIN 10B-RELATED"/>
    <property type="match status" value="1"/>
</dbReference>
<dbReference type="InterPro" id="IPR019775">
    <property type="entry name" value="WD40_repeat_CS"/>
</dbReference>
<protein>
    <submittedName>
        <fullName evidence="5">F-box/WD repeat-containing protein 10</fullName>
    </submittedName>
</protein>
<gene>
    <name evidence="5" type="primary">FBXW10</name>
    <name evidence="5" type="ORF">CM83_8241</name>
</gene>
<feature type="region of interest" description="Disordered" evidence="4">
    <location>
        <begin position="21"/>
        <end position="41"/>
    </location>
</feature>
<dbReference type="InterPro" id="IPR036322">
    <property type="entry name" value="WD40_repeat_dom_sf"/>
</dbReference>
<evidence type="ECO:0000256" key="1">
    <source>
        <dbReference type="ARBA" id="ARBA00022574"/>
    </source>
</evidence>
<dbReference type="EMBL" id="GBRD01006297">
    <property type="protein sequence ID" value="JAG59524.1"/>
    <property type="molecule type" value="Transcribed_RNA"/>
</dbReference>
<evidence type="ECO:0000256" key="3">
    <source>
        <dbReference type="PROSITE-ProRule" id="PRU00221"/>
    </source>
</evidence>
<reference evidence="5" key="2">
    <citation type="submission" date="2014-07" db="EMBL/GenBank/DDBJ databases">
        <authorList>
            <person name="Hull J."/>
        </authorList>
    </citation>
    <scope>NUCLEOTIDE SEQUENCE</scope>
</reference>
<dbReference type="AlphaFoldDB" id="A0A0A9WN98"/>
<keyword evidence="2" id="KW-0677">Repeat</keyword>
<dbReference type="PROSITE" id="PS50294">
    <property type="entry name" value="WD_REPEATS_REGION"/>
    <property type="match status" value="1"/>
</dbReference>
<dbReference type="InterPro" id="IPR051075">
    <property type="entry name" value="SCF_subunit_WD-repeat"/>
</dbReference>
<feature type="region of interest" description="Disordered" evidence="4">
    <location>
        <begin position="190"/>
        <end position="220"/>
    </location>
</feature>
<keyword evidence="1 3" id="KW-0853">WD repeat</keyword>
<feature type="repeat" description="WD" evidence="3">
    <location>
        <begin position="299"/>
        <end position="332"/>
    </location>
</feature>
<sequence length="561" mass="64292">RQKVLEYLALKHKESFNVVSSKVATRKKQGHRKYSTEKRQSKISVRGKVMVEDEGEEEDGNEARQLAMLKNKIEEYKKALKNMRDIANGEYTDPARLEQKTSKSNRRSSKVRRRTMSTVGKGKKKNDIASLDRIQMLPLWDNRKIAALLLEKTLSSIVTVNKYWKDMVEKTRREVRIRKRIDKFLKPPETSKLKLKGGRDDRKTKKIKKPEISKESTKRSAEMFAPEDFHGHLEVEEVFTGPCPKSSPYTKQYNEFVVCDKFCDDRVFDATKRWAAYSCKMDVEFANIVSGANCNLRLEDAHDARISCLCFHPDGSMIFTGGYDGVVKLHDIWKKAVKLTYPGHKGVVEDVTANCRYLASCGMDKLVRVFNISDGRNMFCYTLEKEPCCLLLTQCNDPILYIANIAGELMMYKIRAEDNSKQIGTTVFAHQGEVTSMHHYPCVLLTTGTDGFVRLWATNFEQPNWIVSLPHTSRVNSAVLSYRNIISACEDGKIRIWDVMKSTCARVILVVKNYRPVLDIVCINTPSTVKLVLNNEADIKVLNFHSKLFPKRKLGEPSRLY</sequence>
<feature type="compositionally biased region" description="Basic residues" evidence="4">
    <location>
        <begin position="103"/>
        <end position="115"/>
    </location>
</feature>
<dbReference type="PANTHER" id="PTHR19872">
    <property type="entry name" value="UBIQUITIN LIGASE SPECIFICITY FACTOR/HREP PROTEIN"/>
    <property type="match status" value="1"/>
</dbReference>
<dbReference type="InterPro" id="IPR001680">
    <property type="entry name" value="WD40_rpt"/>
</dbReference>
<reference evidence="6" key="3">
    <citation type="submission" date="2014-09" db="EMBL/GenBank/DDBJ databases">
        <authorList>
            <person name="Magalhaes I.L.F."/>
            <person name="Oliveira U."/>
            <person name="Santos F.R."/>
            <person name="Vidigal T.H.D.A."/>
            <person name="Brescovit A.D."/>
            <person name="Santos A.J."/>
        </authorList>
    </citation>
    <scope>NUCLEOTIDE SEQUENCE</scope>
</reference>
<feature type="region of interest" description="Disordered" evidence="4">
    <location>
        <begin position="91"/>
        <end position="124"/>
    </location>
</feature>
<dbReference type="Pfam" id="PF00400">
    <property type="entry name" value="WD40"/>
    <property type="match status" value="4"/>
</dbReference>
<dbReference type="SMART" id="SM00320">
    <property type="entry name" value="WD40"/>
    <property type="match status" value="4"/>
</dbReference>
<dbReference type="Gene3D" id="2.130.10.10">
    <property type="entry name" value="YVTN repeat-like/Quinoprotein amine dehydrogenase"/>
    <property type="match status" value="2"/>
</dbReference>